<protein>
    <submittedName>
        <fullName evidence="7">Yip1 domain-containing protein</fullName>
    </submittedName>
</protein>
<name>A0A1H8LN81_9RHOB</name>
<comment type="subcellular location">
    <subcellularLocation>
        <location evidence="1">Membrane</location>
        <topology evidence="1">Multi-pass membrane protein</topology>
    </subcellularLocation>
</comment>
<dbReference type="RefSeq" id="WP_090615551.1">
    <property type="nucleotide sequence ID" value="NZ_CP067124.1"/>
</dbReference>
<keyword evidence="2 5" id="KW-0812">Transmembrane</keyword>
<evidence type="ECO:0000313" key="8">
    <source>
        <dbReference type="Proteomes" id="UP000199054"/>
    </source>
</evidence>
<evidence type="ECO:0000256" key="1">
    <source>
        <dbReference type="ARBA" id="ARBA00004141"/>
    </source>
</evidence>
<evidence type="ECO:0000256" key="2">
    <source>
        <dbReference type="ARBA" id="ARBA00022692"/>
    </source>
</evidence>
<dbReference type="AlphaFoldDB" id="A0A1H8LN81"/>
<evidence type="ECO:0000256" key="3">
    <source>
        <dbReference type="ARBA" id="ARBA00022989"/>
    </source>
</evidence>
<feature type="transmembrane region" description="Helical" evidence="5">
    <location>
        <begin position="134"/>
        <end position="155"/>
    </location>
</feature>
<organism evidence="7 8">
    <name type="scientific">Paracoccus alcaliphilus</name>
    <dbReference type="NCBI Taxonomy" id="34002"/>
    <lineage>
        <taxon>Bacteria</taxon>
        <taxon>Pseudomonadati</taxon>
        <taxon>Pseudomonadota</taxon>
        <taxon>Alphaproteobacteria</taxon>
        <taxon>Rhodobacterales</taxon>
        <taxon>Paracoccaceae</taxon>
        <taxon>Paracoccus</taxon>
    </lineage>
</organism>
<dbReference type="Pfam" id="PF04893">
    <property type="entry name" value="Yip1"/>
    <property type="match status" value="1"/>
</dbReference>
<accession>A0A1H8LN81</accession>
<keyword evidence="3 5" id="KW-1133">Transmembrane helix</keyword>
<feature type="transmembrane region" description="Helical" evidence="5">
    <location>
        <begin position="167"/>
        <end position="192"/>
    </location>
</feature>
<dbReference type="GO" id="GO:0016020">
    <property type="term" value="C:membrane"/>
    <property type="evidence" value="ECO:0007669"/>
    <property type="project" value="UniProtKB-SubCell"/>
</dbReference>
<evidence type="ECO:0000313" key="7">
    <source>
        <dbReference type="EMBL" id="SEO06564.1"/>
    </source>
</evidence>
<feature type="domain" description="Yip1" evidence="6">
    <location>
        <begin position="13"/>
        <end position="183"/>
    </location>
</feature>
<evidence type="ECO:0000256" key="5">
    <source>
        <dbReference type="SAM" id="Phobius"/>
    </source>
</evidence>
<gene>
    <name evidence="7" type="ORF">SAMN04489859_103230</name>
</gene>
<dbReference type="InterPro" id="IPR006977">
    <property type="entry name" value="Yip1_dom"/>
</dbReference>
<dbReference type="Proteomes" id="UP000199054">
    <property type="component" value="Unassembled WGS sequence"/>
</dbReference>
<feature type="transmembrane region" description="Helical" evidence="5">
    <location>
        <begin position="107"/>
        <end position="128"/>
    </location>
</feature>
<reference evidence="7 8" key="1">
    <citation type="submission" date="2016-10" db="EMBL/GenBank/DDBJ databases">
        <authorList>
            <person name="de Groot N.N."/>
        </authorList>
    </citation>
    <scope>NUCLEOTIDE SEQUENCE [LARGE SCALE GENOMIC DNA]</scope>
    <source>
        <strain evidence="7 8">DSM 8512</strain>
    </source>
</reference>
<feature type="transmembrane region" description="Helical" evidence="5">
    <location>
        <begin position="76"/>
        <end position="95"/>
    </location>
</feature>
<evidence type="ECO:0000259" key="6">
    <source>
        <dbReference type="Pfam" id="PF04893"/>
    </source>
</evidence>
<feature type="transmembrane region" description="Helical" evidence="5">
    <location>
        <begin position="35"/>
        <end position="56"/>
    </location>
</feature>
<sequence>MTGNDLKALLLLTLRDPAQVARLLIGLGLPMSTRWMALVLAVSVSGLLAWIAGQIAPVPAEMRSPFSDAVSQPLSMAGMQLAAVVIAAGLMSGVGRLFGGHGRFEDALLLTVWIEVVLLVIQTLQILLMLILPALASMLGVIAIVLFFWLTVQFTKELHGFTSGFKVLVGLFATAIALGFVLSIMAASFGLLPEMPQ</sequence>
<evidence type="ECO:0000256" key="4">
    <source>
        <dbReference type="ARBA" id="ARBA00023136"/>
    </source>
</evidence>
<proteinExistence type="predicted"/>
<keyword evidence="8" id="KW-1185">Reference proteome</keyword>
<dbReference type="STRING" id="34002.SAMN04489859_103230"/>
<dbReference type="OrthoDB" id="7688451at2"/>
<dbReference type="EMBL" id="FODE01000032">
    <property type="protein sequence ID" value="SEO06564.1"/>
    <property type="molecule type" value="Genomic_DNA"/>
</dbReference>
<keyword evidence="4 5" id="KW-0472">Membrane</keyword>